<dbReference type="PANTHER" id="PTHR43582">
    <property type="entry name" value="LINEARMYCIN RESISTANCE ATP-BINDING PROTEIN LNRL"/>
    <property type="match status" value="1"/>
</dbReference>
<accession>A0ABY0ENE0</accession>
<organism evidence="4 5">
    <name type="scientific">Clostridium tetani</name>
    <dbReference type="NCBI Taxonomy" id="1513"/>
    <lineage>
        <taxon>Bacteria</taxon>
        <taxon>Bacillati</taxon>
        <taxon>Bacillota</taxon>
        <taxon>Clostridia</taxon>
        <taxon>Eubacteriales</taxon>
        <taxon>Clostridiaceae</taxon>
        <taxon>Clostridium</taxon>
    </lineage>
</organism>
<evidence type="ECO:0000259" key="3">
    <source>
        <dbReference type="PROSITE" id="PS50893"/>
    </source>
</evidence>
<dbReference type="SMART" id="SM00382">
    <property type="entry name" value="AAA"/>
    <property type="match status" value="1"/>
</dbReference>
<reference evidence="4 5" key="1">
    <citation type="submission" date="2018-06" db="EMBL/GenBank/DDBJ databases">
        <title>Genome conservation of Clostridium tetani.</title>
        <authorList>
            <person name="Bruggemann H."/>
            <person name="Popoff M.R."/>
        </authorList>
    </citation>
    <scope>NUCLEOTIDE SEQUENCE [LARGE SCALE GENOMIC DNA]</scope>
    <source>
        <strain evidence="4 5">63.05</strain>
    </source>
</reference>
<dbReference type="InterPro" id="IPR003439">
    <property type="entry name" value="ABC_transporter-like_ATP-bd"/>
</dbReference>
<keyword evidence="2 4" id="KW-0067">ATP-binding</keyword>
<comment type="caution">
    <text evidence="4">The sequence shown here is derived from an EMBL/GenBank/DDBJ whole genome shotgun (WGS) entry which is preliminary data.</text>
</comment>
<dbReference type="InterPro" id="IPR027417">
    <property type="entry name" value="P-loop_NTPase"/>
</dbReference>
<dbReference type="Pfam" id="PF00005">
    <property type="entry name" value="ABC_tran"/>
    <property type="match status" value="1"/>
</dbReference>
<dbReference type="Gene3D" id="3.40.50.300">
    <property type="entry name" value="P-loop containing nucleotide triphosphate hydrolases"/>
    <property type="match status" value="1"/>
</dbReference>
<gene>
    <name evidence="4" type="ORF">DP131_09365</name>
</gene>
<evidence type="ECO:0000313" key="4">
    <source>
        <dbReference type="EMBL" id="RXI54932.1"/>
    </source>
</evidence>
<evidence type="ECO:0000256" key="1">
    <source>
        <dbReference type="ARBA" id="ARBA00022741"/>
    </source>
</evidence>
<dbReference type="EMBL" id="QMAU01000038">
    <property type="protein sequence ID" value="RXI54932.1"/>
    <property type="molecule type" value="Genomic_DNA"/>
</dbReference>
<evidence type="ECO:0000313" key="5">
    <source>
        <dbReference type="Proteomes" id="UP000290273"/>
    </source>
</evidence>
<dbReference type="Proteomes" id="UP000290273">
    <property type="component" value="Unassembled WGS sequence"/>
</dbReference>
<protein>
    <submittedName>
        <fullName evidence="4">ABC transporter ATP-binding protein</fullName>
    </submittedName>
</protein>
<feature type="domain" description="ABC transporter" evidence="3">
    <location>
        <begin position="4"/>
        <end position="236"/>
    </location>
</feature>
<dbReference type="PROSITE" id="PS50893">
    <property type="entry name" value="ABC_TRANSPORTER_2"/>
    <property type="match status" value="1"/>
</dbReference>
<dbReference type="RefSeq" id="WP_039261564.1">
    <property type="nucleotide sequence ID" value="NZ_JSWD01000076.1"/>
</dbReference>
<proteinExistence type="predicted"/>
<dbReference type="SUPFAM" id="SSF52540">
    <property type="entry name" value="P-loop containing nucleoside triphosphate hydrolases"/>
    <property type="match status" value="1"/>
</dbReference>
<keyword evidence="1" id="KW-0547">Nucleotide-binding</keyword>
<dbReference type="GO" id="GO:0005524">
    <property type="term" value="F:ATP binding"/>
    <property type="evidence" value="ECO:0007669"/>
    <property type="project" value="UniProtKB-KW"/>
</dbReference>
<dbReference type="InterPro" id="IPR003593">
    <property type="entry name" value="AAA+_ATPase"/>
</dbReference>
<name>A0ABY0ENE0_CLOTA</name>
<sequence>MLAIETKDLVKQYKNGVSALHKLNINVKCGEVFSLLGQNGAGKSSLINLLTTYYSPTSGEIKILGKDLCKEAAWIRTQIACVSQKISIDEHLSLMENMLFQSRLYKVDSQIAKKRIKNLIETFDLSSYEKYPTSSYSGGVKRRLDIAMNMISNPKILFLDEPTVGMDVMSRNAMWKMILKVRETYGTTIFLTTHYLEEADQLSDTICIMKDGKELVQGTPSSLRKFIRQNMLRITFPTSKEAKQTQKLIDETDLILSSNIMGNDITATVSDKRTAFTNLNSWLLNKNIIFDAIEIVEPSLEDVFLALTSEEKEKGVTVLC</sequence>
<dbReference type="PANTHER" id="PTHR43582:SF2">
    <property type="entry name" value="LINEARMYCIN RESISTANCE ATP-BINDING PROTEIN LNRL"/>
    <property type="match status" value="1"/>
</dbReference>
<evidence type="ECO:0000256" key="2">
    <source>
        <dbReference type="ARBA" id="ARBA00022840"/>
    </source>
</evidence>